<organism evidence="11 12">
    <name type="scientific">Austrofundulus limnaeus</name>
    <name type="common">Annual killifish</name>
    <dbReference type="NCBI Taxonomy" id="52670"/>
    <lineage>
        <taxon>Eukaryota</taxon>
        <taxon>Metazoa</taxon>
        <taxon>Chordata</taxon>
        <taxon>Craniata</taxon>
        <taxon>Vertebrata</taxon>
        <taxon>Euteleostomi</taxon>
        <taxon>Actinopterygii</taxon>
        <taxon>Neopterygii</taxon>
        <taxon>Teleostei</taxon>
        <taxon>Neoteleostei</taxon>
        <taxon>Acanthomorphata</taxon>
        <taxon>Ovalentaria</taxon>
        <taxon>Atherinomorphae</taxon>
        <taxon>Cyprinodontiformes</taxon>
        <taxon>Rivulidae</taxon>
        <taxon>Austrofundulus</taxon>
    </lineage>
</organism>
<evidence type="ECO:0000256" key="9">
    <source>
        <dbReference type="SAM" id="Phobius"/>
    </source>
</evidence>
<reference evidence="12" key="1">
    <citation type="submission" date="2025-08" db="UniProtKB">
        <authorList>
            <consortium name="RefSeq"/>
        </authorList>
    </citation>
    <scope>IDENTIFICATION</scope>
</reference>
<feature type="compositionally biased region" description="Pro residues" evidence="8">
    <location>
        <begin position="515"/>
        <end position="529"/>
    </location>
</feature>
<evidence type="ECO:0000256" key="8">
    <source>
        <dbReference type="SAM" id="MobiDB-lite"/>
    </source>
</evidence>
<evidence type="ECO:0000313" key="11">
    <source>
        <dbReference type="Proteomes" id="UP000192220"/>
    </source>
</evidence>
<evidence type="ECO:0000313" key="12">
    <source>
        <dbReference type="RefSeq" id="XP_013881409.1"/>
    </source>
</evidence>
<dbReference type="PANTHER" id="PTHR23037">
    <property type="entry name" value="CYTOKINE RECEPTOR"/>
    <property type="match status" value="1"/>
</dbReference>
<sequence>MVSGFLLHTCSSSPLEPEPPEPEPVFPHLTSCVSSSLETFHCRWTAGTFQNLSAPGQLRLFYFNRITHTSSQKNWSECPHYSTERPNECFFSENYTSVWTFYNLQLRSQDQTVLYDQLSFVLSDIVQPDPPVALNWTLLNSSQTKTHFDVMLRWRPPRSADVETGWMALQYEVQYRSEDSDQWETMDLVKSTQRSLFGLQNNLNYQVRVRCKMLGGKLFGEFSDSVFIHVPSKAVSRFPLAALLIFGAFCLVAVLMLVIITQQQKLMFILLPPVPGPKIRGIDSDLLKRGKLRELTSILGGPADLRPELYSSDPWVEFIDLDLEERSDKLTDLDTDCLVGRSGSSALSGGFRDDDSGRSSCCEPELLCESSPSPVHPLNPDQIFSKEAPLQRASGSGPGIQGCTTGEPSLAALSREVLYTLVSEVRSGTVLLSPEDTDNDMSKQAQLHRDYTPERSAGKTSSESCRGTLSGPLRPGADPGPVLSPQQELHPSSAPVYTVVDSVDKQNSLVLTSNPAPPPRLTLPKPVPTPDGYLTPDLLGSVTP</sequence>
<feature type="region of interest" description="Disordered" evidence="8">
    <location>
        <begin position="508"/>
        <end position="544"/>
    </location>
</feature>
<dbReference type="InterPro" id="IPR003961">
    <property type="entry name" value="FN3_dom"/>
</dbReference>
<keyword evidence="11" id="KW-1185">Reference proteome</keyword>
<evidence type="ECO:0000256" key="1">
    <source>
        <dbReference type="ARBA" id="ARBA00004479"/>
    </source>
</evidence>
<dbReference type="KEGG" id="alim:106530359"/>
<evidence type="ECO:0000256" key="3">
    <source>
        <dbReference type="ARBA" id="ARBA00022729"/>
    </source>
</evidence>
<dbReference type="OrthoDB" id="9890215at2759"/>
<keyword evidence="7" id="KW-0325">Glycoprotein</keyword>
<feature type="compositionally biased region" description="Polar residues" evidence="8">
    <location>
        <begin position="458"/>
        <end position="467"/>
    </location>
</feature>
<gene>
    <name evidence="12" type="primary">LOC106530359</name>
</gene>
<dbReference type="RefSeq" id="XP_013881409.1">
    <property type="nucleotide sequence ID" value="XM_014025955.1"/>
</dbReference>
<name>A0A2I4CN49_AUSLI</name>
<dbReference type="InterPro" id="IPR036116">
    <property type="entry name" value="FN3_sf"/>
</dbReference>
<dbReference type="Pfam" id="PF12772">
    <property type="entry name" value="GHBP"/>
    <property type="match status" value="1"/>
</dbReference>
<keyword evidence="4 9" id="KW-1133">Transmembrane helix</keyword>
<protein>
    <submittedName>
        <fullName evidence="12">Growth hormone receptor</fullName>
    </submittedName>
</protein>
<feature type="region of interest" description="Disordered" evidence="8">
    <location>
        <begin position="432"/>
        <end position="493"/>
    </location>
</feature>
<dbReference type="GO" id="GO:0009897">
    <property type="term" value="C:external side of plasma membrane"/>
    <property type="evidence" value="ECO:0007669"/>
    <property type="project" value="TreeGrafter"/>
</dbReference>
<accession>A0A2I4CN49</accession>
<feature type="compositionally biased region" description="Basic and acidic residues" evidence="8">
    <location>
        <begin position="447"/>
        <end position="457"/>
    </location>
</feature>
<keyword evidence="6 12" id="KW-0675">Receptor</keyword>
<evidence type="ECO:0000256" key="7">
    <source>
        <dbReference type="ARBA" id="ARBA00023180"/>
    </source>
</evidence>
<keyword evidence="3" id="KW-0732">Signal</keyword>
<dbReference type="Proteomes" id="UP000192220">
    <property type="component" value="Unplaced"/>
</dbReference>
<comment type="subcellular location">
    <subcellularLocation>
        <location evidence="1">Membrane</location>
        <topology evidence="1">Single-pass type I membrane protein</topology>
    </subcellularLocation>
</comment>
<dbReference type="InterPro" id="IPR025871">
    <property type="entry name" value="GHBP"/>
</dbReference>
<dbReference type="FunCoup" id="A0A2I4CN49">
    <property type="interactions" value="54"/>
</dbReference>
<evidence type="ECO:0000256" key="4">
    <source>
        <dbReference type="ARBA" id="ARBA00022989"/>
    </source>
</evidence>
<dbReference type="GeneID" id="106530359"/>
<feature type="domain" description="Fibronectin type-III" evidence="10">
    <location>
        <begin position="130"/>
        <end position="233"/>
    </location>
</feature>
<keyword evidence="5 9" id="KW-0472">Membrane</keyword>
<dbReference type="SUPFAM" id="SSF49265">
    <property type="entry name" value="Fibronectin type III"/>
    <property type="match status" value="2"/>
</dbReference>
<keyword evidence="2 9" id="KW-0812">Transmembrane</keyword>
<evidence type="ECO:0000256" key="2">
    <source>
        <dbReference type="ARBA" id="ARBA00022692"/>
    </source>
</evidence>
<feature type="transmembrane region" description="Helical" evidence="9">
    <location>
        <begin position="238"/>
        <end position="260"/>
    </location>
</feature>
<evidence type="ECO:0000256" key="6">
    <source>
        <dbReference type="ARBA" id="ARBA00023170"/>
    </source>
</evidence>
<dbReference type="InParanoid" id="A0A2I4CN49"/>
<dbReference type="CDD" id="cd00063">
    <property type="entry name" value="FN3"/>
    <property type="match status" value="1"/>
</dbReference>
<dbReference type="Gene3D" id="2.60.40.10">
    <property type="entry name" value="Immunoglobulins"/>
    <property type="match status" value="2"/>
</dbReference>
<dbReference type="PROSITE" id="PS50853">
    <property type="entry name" value="FN3"/>
    <property type="match status" value="1"/>
</dbReference>
<dbReference type="GO" id="GO:0004896">
    <property type="term" value="F:cytokine receptor activity"/>
    <property type="evidence" value="ECO:0007669"/>
    <property type="project" value="TreeGrafter"/>
</dbReference>
<dbReference type="InterPro" id="IPR013783">
    <property type="entry name" value="Ig-like_fold"/>
</dbReference>
<dbReference type="PANTHER" id="PTHR23037:SF46">
    <property type="entry name" value="INTERLEUKIN 5 RECEPTOR SUBUNIT ALPHA"/>
    <property type="match status" value="1"/>
</dbReference>
<dbReference type="AlphaFoldDB" id="A0A2I4CN49"/>
<evidence type="ECO:0000259" key="10">
    <source>
        <dbReference type="PROSITE" id="PS50853"/>
    </source>
</evidence>
<evidence type="ECO:0000256" key="5">
    <source>
        <dbReference type="ARBA" id="ARBA00023136"/>
    </source>
</evidence>
<proteinExistence type="predicted"/>
<dbReference type="STRING" id="52670.A0A2I4CN49"/>